<dbReference type="EMBL" id="CABDUW010015382">
    <property type="protein sequence ID" value="VTJ92235.1"/>
    <property type="molecule type" value="Genomic_DNA"/>
</dbReference>
<gene>
    <name evidence="1" type="ORF">MONAX_5E035300</name>
</gene>
<reference evidence="1" key="1">
    <citation type="submission" date="2019-04" db="EMBL/GenBank/DDBJ databases">
        <authorList>
            <person name="Alioto T."/>
            <person name="Alioto T."/>
        </authorList>
    </citation>
    <scope>NUCLEOTIDE SEQUENCE [LARGE SCALE GENOMIC DNA]</scope>
</reference>
<keyword evidence="2" id="KW-1185">Reference proteome</keyword>
<name>A0A5E4DE47_MARMO</name>
<feature type="non-terminal residue" evidence="1">
    <location>
        <position position="74"/>
    </location>
</feature>
<proteinExistence type="predicted"/>
<comment type="caution">
    <text evidence="1">The sequence shown here is derived from an EMBL/GenBank/DDBJ whole genome shotgun (WGS) entry which is preliminary data.</text>
</comment>
<protein>
    <submittedName>
        <fullName evidence="1">Uncharacterized protein</fullName>
    </submittedName>
</protein>
<evidence type="ECO:0000313" key="1">
    <source>
        <dbReference type="EMBL" id="VTJ92235.1"/>
    </source>
</evidence>
<sequence length="74" mass="8629">MPEGDVPHGQRQGAVFAEWLLAALTELPTLCYSKKKLFMIYGKWTECLWGIDPSSYESFKKQERRGDHQRKARL</sequence>
<dbReference type="Proteomes" id="UP000335636">
    <property type="component" value="Unassembled WGS sequence"/>
</dbReference>
<dbReference type="AlphaFoldDB" id="A0A5E4DE47"/>
<accession>A0A5E4DE47</accession>
<organism evidence="1 2">
    <name type="scientific">Marmota monax</name>
    <name type="common">Woodchuck</name>
    <dbReference type="NCBI Taxonomy" id="9995"/>
    <lineage>
        <taxon>Eukaryota</taxon>
        <taxon>Metazoa</taxon>
        <taxon>Chordata</taxon>
        <taxon>Craniata</taxon>
        <taxon>Vertebrata</taxon>
        <taxon>Euteleostomi</taxon>
        <taxon>Mammalia</taxon>
        <taxon>Eutheria</taxon>
        <taxon>Euarchontoglires</taxon>
        <taxon>Glires</taxon>
        <taxon>Rodentia</taxon>
        <taxon>Sciuromorpha</taxon>
        <taxon>Sciuridae</taxon>
        <taxon>Xerinae</taxon>
        <taxon>Marmotini</taxon>
        <taxon>Marmota</taxon>
    </lineage>
</organism>
<evidence type="ECO:0000313" key="2">
    <source>
        <dbReference type="Proteomes" id="UP000335636"/>
    </source>
</evidence>